<dbReference type="Gene3D" id="1.10.287.130">
    <property type="match status" value="1"/>
</dbReference>
<keyword evidence="11 14" id="KW-1133">Transmembrane helix</keyword>
<evidence type="ECO:0000256" key="11">
    <source>
        <dbReference type="ARBA" id="ARBA00022989"/>
    </source>
</evidence>
<dbReference type="SUPFAM" id="SSF103190">
    <property type="entry name" value="Sensory domain-like"/>
    <property type="match status" value="1"/>
</dbReference>
<evidence type="ECO:0000256" key="1">
    <source>
        <dbReference type="ARBA" id="ARBA00000085"/>
    </source>
</evidence>
<dbReference type="SMART" id="SM00387">
    <property type="entry name" value="HATPase_c"/>
    <property type="match status" value="1"/>
</dbReference>
<dbReference type="InterPro" id="IPR039506">
    <property type="entry name" value="SPOB_a"/>
</dbReference>
<dbReference type="InterPro" id="IPR016120">
    <property type="entry name" value="Sig_transdc_His_kin_SpoOB"/>
</dbReference>
<evidence type="ECO:0000256" key="6">
    <source>
        <dbReference type="ARBA" id="ARBA00022679"/>
    </source>
</evidence>
<dbReference type="InterPro" id="IPR003594">
    <property type="entry name" value="HATPase_dom"/>
</dbReference>
<evidence type="ECO:0000256" key="7">
    <source>
        <dbReference type="ARBA" id="ARBA00022692"/>
    </source>
</evidence>
<keyword evidence="8" id="KW-0547">Nucleotide-binding</keyword>
<feature type="domain" description="PAS" evidence="16">
    <location>
        <begin position="217"/>
        <end position="250"/>
    </location>
</feature>
<dbReference type="SUPFAM" id="SSF55874">
    <property type="entry name" value="ATPase domain of HSP90 chaperone/DNA topoisomerase II/histidine kinase"/>
    <property type="match status" value="1"/>
</dbReference>
<name>A0A9X3WRD8_9BACI</name>
<feature type="domain" description="Histidine kinase" evidence="15">
    <location>
        <begin position="394"/>
        <end position="526"/>
    </location>
</feature>
<dbReference type="InterPro" id="IPR033463">
    <property type="entry name" value="sCache_3"/>
</dbReference>
<dbReference type="Pfam" id="PF02518">
    <property type="entry name" value="HATPase_c"/>
    <property type="match status" value="1"/>
</dbReference>
<dbReference type="EC" id="2.7.13.3" evidence="3"/>
<dbReference type="FunFam" id="3.30.450.20:FF:000018">
    <property type="entry name" value="Sensor histidine kinase DcuS"/>
    <property type="match status" value="1"/>
</dbReference>
<sequence>MRRISLQTKILTLIISLVLFVTIVLTGIIAYIQSQQTERNIGQRALQVATTVSFMPTIKNAFELEDPAVVIQPIAEKIREMVGAEFIVVGNAQSIRYSHPDSYKLGKRMVGGDNGKALIDGQYYTSKAVGSLGPSLRGKAPIFNDEGEIIGLVSVGFMIEDIKTIVFDKLLKISGFSLLVILLGVIGGIALTRNIRKDTLGLEPHQIASLYRDRNAILLSIKEGITAIDKNGNITMMNDAAQEILGLSEDWTDRKIEDILPNTKMYDVLKTGKKEKDTEMILRDRVVIVNRTPIIENGEVVGVVASFRDKTEIKEMLDTLSEVRRYSEDLRAQTHEYTNKLYVLSGLLQLGHYSEAIALIQTESEINQHQNRVLIGQIKDRTVQAILLGKIGKASEKKVKFEIDQNSSLSALPKRIDMSSLITILGNLLDNAIEAVEYQEEKRVVFFATDVGKDIVFDISDNGPGIKEEHAKFIFNKGFSTKKNKEDRGYGLSIVQEVVEELQGEMEVHNQKDGGAVFSIFIPKELTIKESRYA</sequence>
<dbReference type="InterPro" id="IPR029151">
    <property type="entry name" value="Sensor-like_sf"/>
</dbReference>
<dbReference type="Gene3D" id="3.30.450.20">
    <property type="entry name" value="PAS domain"/>
    <property type="match status" value="2"/>
</dbReference>
<dbReference type="InterPro" id="IPR036890">
    <property type="entry name" value="HATPase_C_sf"/>
</dbReference>
<dbReference type="Pfam" id="PF14689">
    <property type="entry name" value="SPOB_a"/>
    <property type="match status" value="1"/>
</dbReference>
<reference evidence="17" key="1">
    <citation type="submission" date="2022-06" db="EMBL/GenBank/DDBJ databases">
        <title>Aquibacillus sp. a new bacterium isolated from soil saline samples.</title>
        <authorList>
            <person name="Galisteo C."/>
            <person name="De La Haba R."/>
            <person name="Sanchez-Porro C."/>
            <person name="Ventosa A."/>
        </authorList>
    </citation>
    <scope>NUCLEOTIDE SEQUENCE</scope>
    <source>
        <strain evidence="17">3ASR75-11</strain>
    </source>
</reference>
<evidence type="ECO:0000256" key="3">
    <source>
        <dbReference type="ARBA" id="ARBA00012438"/>
    </source>
</evidence>
<dbReference type="InterPro" id="IPR035965">
    <property type="entry name" value="PAS-like_dom_sf"/>
</dbReference>
<feature type="transmembrane region" description="Helical" evidence="14">
    <location>
        <begin position="173"/>
        <end position="192"/>
    </location>
</feature>
<dbReference type="AlphaFoldDB" id="A0A9X3WRD8"/>
<keyword evidence="9 17" id="KW-0418">Kinase</keyword>
<dbReference type="SUPFAM" id="SSF55785">
    <property type="entry name" value="PYP-like sensor domain (PAS domain)"/>
    <property type="match status" value="1"/>
</dbReference>
<dbReference type="PRINTS" id="PR00344">
    <property type="entry name" value="BCTRLSENSOR"/>
</dbReference>
<dbReference type="GO" id="GO:0005886">
    <property type="term" value="C:plasma membrane"/>
    <property type="evidence" value="ECO:0007669"/>
    <property type="project" value="UniProtKB-SubCell"/>
</dbReference>
<keyword evidence="12" id="KW-0902">Two-component regulatory system</keyword>
<dbReference type="Pfam" id="PF17203">
    <property type="entry name" value="sCache_3_2"/>
    <property type="match status" value="1"/>
</dbReference>
<dbReference type="Pfam" id="PF13426">
    <property type="entry name" value="PAS_9"/>
    <property type="match status" value="1"/>
</dbReference>
<evidence type="ECO:0000256" key="12">
    <source>
        <dbReference type="ARBA" id="ARBA00023012"/>
    </source>
</evidence>
<keyword evidence="13 14" id="KW-0472">Membrane</keyword>
<feature type="transmembrane region" description="Helical" evidence="14">
    <location>
        <begin position="12"/>
        <end position="32"/>
    </location>
</feature>
<proteinExistence type="predicted"/>
<evidence type="ECO:0000256" key="2">
    <source>
        <dbReference type="ARBA" id="ARBA00004651"/>
    </source>
</evidence>
<keyword evidence="5" id="KW-0597">Phosphoprotein</keyword>
<dbReference type="RefSeq" id="WP_272434978.1">
    <property type="nucleotide sequence ID" value="NZ_JAMQKB010000001.1"/>
</dbReference>
<dbReference type="InterPro" id="IPR000014">
    <property type="entry name" value="PAS"/>
</dbReference>
<keyword evidence="10" id="KW-0067">ATP-binding</keyword>
<organism evidence="17 18">
    <name type="scientific">Terrihalobacillus insolitus</name>
    <dbReference type="NCBI Taxonomy" id="2950438"/>
    <lineage>
        <taxon>Bacteria</taxon>
        <taxon>Bacillati</taxon>
        <taxon>Bacillota</taxon>
        <taxon>Bacilli</taxon>
        <taxon>Bacillales</taxon>
        <taxon>Bacillaceae</taxon>
        <taxon>Terrihalobacillus</taxon>
    </lineage>
</organism>
<dbReference type="InterPro" id="IPR004358">
    <property type="entry name" value="Sig_transdc_His_kin-like_C"/>
</dbReference>
<keyword evidence="4" id="KW-1003">Cell membrane</keyword>
<dbReference type="GO" id="GO:0000155">
    <property type="term" value="F:phosphorelay sensor kinase activity"/>
    <property type="evidence" value="ECO:0007669"/>
    <property type="project" value="InterPro"/>
</dbReference>
<evidence type="ECO:0000256" key="9">
    <source>
        <dbReference type="ARBA" id="ARBA00022777"/>
    </source>
</evidence>
<dbReference type="InterPro" id="IPR005467">
    <property type="entry name" value="His_kinase_dom"/>
</dbReference>
<protein>
    <recommendedName>
        <fullName evidence="3">histidine kinase</fullName>
        <ecNumber evidence="3">2.7.13.3</ecNumber>
    </recommendedName>
</protein>
<evidence type="ECO:0000259" key="16">
    <source>
        <dbReference type="PROSITE" id="PS50112"/>
    </source>
</evidence>
<dbReference type="EMBL" id="JAMQKB010000001">
    <property type="protein sequence ID" value="MDC3423303.1"/>
    <property type="molecule type" value="Genomic_DNA"/>
</dbReference>
<dbReference type="Gene3D" id="3.30.565.10">
    <property type="entry name" value="Histidine kinase-like ATPase, C-terminal domain"/>
    <property type="match status" value="1"/>
</dbReference>
<evidence type="ECO:0000259" key="15">
    <source>
        <dbReference type="PROSITE" id="PS50109"/>
    </source>
</evidence>
<evidence type="ECO:0000313" key="17">
    <source>
        <dbReference type="EMBL" id="MDC3423303.1"/>
    </source>
</evidence>
<dbReference type="NCBIfam" id="TIGR00229">
    <property type="entry name" value="sensory_box"/>
    <property type="match status" value="1"/>
</dbReference>
<dbReference type="CDD" id="cd00130">
    <property type="entry name" value="PAS"/>
    <property type="match status" value="1"/>
</dbReference>
<dbReference type="GO" id="GO:0005524">
    <property type="term" value="F:ATP binding"/>
    <property type="evidence" value="ECO:0007669"/>
    <property type="project" value="UniProtKB-KW"/>
</dbReference>
<dbReference type="CDD" id="cd16915">
    <property type="entry name" value="HATPase_DpiB-CitA-like"/>
    <property type="match status" value="1"/>
</dbReference>
<dbReference type="SMART" id="SM00091">
    <property type="entry name" value="PAS"/>
    <property type="match status" value="1"/>
</dbReference>
<evidence type="ECO:0000256" key="4">
    <source>
        <dbReference type="ARBA" id="ARBA00022475"/>
    </source>
</evidence>
<comment type="catalytic activity">
    <reaction evidence="1">
        <text>ATP + protein L-histidine = ADP + protein N-phospho-L-histidine.</text>
        <dbReference type="EC" id="2.7.13.3"/>
    </reaction>
</comment>
<dbReference type="PROSITE" id="PS50109">
    <property type="entry name" value="HIS_KIN"/>
    <property type="match status" value="1"/>
</dbReference>
<evidence type="ECO:0000256" key="8">
    <source>
        <dbReference type="ARBA" id="ARBA00022741"/>
    </source>
</evidence>
<comment type="caution">
    <text evidence="17">The sequence shown here is derived from an EMBL/GenBank/DDBJ whole genome shotgun (WGS) entry which is preliminary data.</text>
</comment>
<evidence type="ECO:0000256" key="13">
    <source>
        <dbReference type="ARBA" id="ARBA00023136"/>
    </source>
</evidence>
<evidence type="ECO:0000256" key="14">
    <source>
        <dbReference type="SAM" id="Phobius"/>
    </source>
</evidence>
<accession>A0A9X3WRD8</accession>
<dbReference type="SUPFAM" id="SSF55890">
    <property type="entry name" value="Sporulation response regulatory protein Spo0B"/>
    <property type="match status" value="1"/>
</dbReference>
<keyword evidence="6" id="KW-0808">Transferase</keyword>
<keyword evidence="18" id="KW-1185">Reference proteome</keyword>
<dbReference type="PANTHER" id="PTHR43547:SF3">
    <property type="entry name" value="SENSOR PROTEIN CITS"/>
    <property type="match status" value="1"/>
</dbReference>
<dbReference type="Proteomes" id="UP001145050">
    <property type="component" value="Unassembled WGS sequence"/>
</dbReference>
<gene>
    <name evidence="17" type="ORF">NC797_02125</name>
</gene>
<evidence type="ECO:0000256" key="5">
    <source>
        <dbReference type="ARBA" id="ARBA00022553"/>
    </source>
</evidence>
<evidence type="ECO:0000256" key="10">
    <source>
        <dbReference type="ARBA" id="ARBA00022840"/>
    </source>
</evidence>
<evidence type="ECO:0000313" key="18">
    <source>
        <dbReference type="Proteomes" id="UP001145050"/>
    </source>
</evidence>
<dbReference type="PANTHER" id="PTHR43547">
    <property type="entry name" value="TWO-COMPONENT HISTIDINE KINASE"/>
    <property type="match status" value="1"/>
</dbReference>
<dbReference type="PROSITE" id="PS50112">
    <property type="entry name" value="PAS"/>
    <property type="match status" value="1"/>
</dbReference>
<keyword evidence="7 14" id="KW-0812">Transmembrane</keyword>
<comment type="subcellular location">
    <subcellularLocation>
        <location evidence="2">Cell membrane</location>
        <topology evidence="2">Multi-pass membrane protein</topology>
    </subcellularLocation>
</comment>